<dbReference type="SMART" id="SM00387">
    <property type="entry name" value="HATPase_c"/>
    <property type="match status" value="1"/>
</dbReference>
<dbReference type="PANTHER" id="PTHR43547">
    <property type="entry name" value="TWO-COMPONENT HISTIDINE KINASE"/>
    <property type="match status" value="1"/>
</dbReference>
<dbReference type="OrthoDB" id="9792686at2"/>
<dbReference type="SUPFAM" id="SSF55890">
    <property type="entry name" value="Sporulation response regulatory protein Spo0B"/>
    <property type="match status" value="1"/>
</dbReference>
<dbReference type="Pfam" id="PF14689">
    <property type="entry name" value="SPOB_a"/>
    <property type="match status" value="1"/>
</dbReference>
<dbReference type="SMART" id="SM00091">
    <property type="entry name" value="PAS"/>
    <property type="match status" value="1"/>
</dbReference>
<dbReference type="Pfam" id="PF02518">
    <property type="entry name" value="HATPase_c"/>
    <property type="match status" value="1"/>
</dbReference>
<dbReference type="SUPFAM" id="SSF55785">
    <property type="entry name" value="PYP-like sensor domain (PAS domain)"/>
    <property type="match status" value="1"/>
</dbReference>
<comment type="catalytic activity">
    <reaction evidence="1">
        <text>ATP + protein L-histidine = ADP + protein N-phospho-L-histidine.</text>
        <dbReference type="EC" id="2.7.13.3"/>
    </reaction>
</comment>
<dbReference type="InterPro" id="IPR013767">
    <property type="entry name" value="PAS_fold"/>
</dbReference>
<dbReference type="Pfam" id="PF00989">
    <property type="entry name" value="PAS"/>
    <property type="match status" value="1"/>
</dbReference>
<sequence>MFTIRLRTKITILVIAIVTISIYSTTLLTTKRLVDNFSNEMNINLMNIAKVIASSPNVVEGMKTGTYRKNPIQAYVMKILNETENVEIIVVADMNGYRYAHPNPERLGERFVGGDEQRVIEYGDSYISEATGTLGKAIRAFVPVYDQETGEQLGFVMTGALSHTIGVIKRQRVLNSILVSFIGLFIGIIGAILLANNIKKILLGLEPEEISKLYVEKQSILDTIHEGIIAIDENENITLINSSASKLLGLDEDKIIGKRVTDVLLSTRLPDILKTGEGEYDREQVLNGTVIITNRVPIKDGDKILGAIATFRDKTMVTRLAEEVTGVKQIVDALRANTHEFMNKLHVILGLIEMGELHEAKNYIISVSENQQQIVSLLMKRIKEPAIVGLLLGKFSKAKEHGVTLIISEDSTLEKRYDNINNNSLVTIIGNLIENAIESVSVSSSREKKVYIKIKEEHSRIIIAVKDTGPGIKEEFIPLIFKREFTTKGTHRGVGLSLVRQSVENLGGIIEVSSIINLETTFKIMLPKGGVVR</sequence>
<dbReference type="NCBIfam" id="TIGR00229">
    <property type="entry name" value="sensory_box"/>
    <property type="match status" value="1"/>
</dbReference>
<keyword evidence="11 14" id="KW-1133">Transmembrane helix</keyword>
<dbReference type="InterPro" id="IPR039506">
    <property type="entry name" value="SPOB_a"/>
</dbReference>
<keyword evidence="7 14" id="KW-0812">Transmembrane</keyword>
<dbReference type="EC" id="2.7.13.3" evidence="3"/>
<dbReference type="Proteomes" id="UP000295504">
    <property type="component" value="Unassembled WGS sequence"/>
</dbReference>
<evidence type="ECO:0000256" key="10">
    <source>
        <dbReference type="ARBA" id="ARBA00022840"/>
    </source>
</evidence>
<dbReference type="InterPro" id="IPR035965">
    <property type="entry name" value="PAS-like_dom_sf"/>
</dbReference>
<gene>
    <name evidence="17" type="ORF">EDD79_100517</name>
</gene>
<dbReference type="InterPro" id="IPR016120">
    <property type="entry name" value="Sig_transdc_His_kin_SpoOB"/>
</dbReference>
<accession>A0A4R2TR57</accession>
<dbReference type="SUPFAM" id="SSF55874">
    <property type="entry name" value="ATPase domain of HSP90 chaperone/DNA topoisomerase II/histidine kinase"/>
    <property type="match status" value="1"/>
</dbReference>
<keyword evidence="13 14" id="KW-0472">Membrane</keyword>
<evidence type="ECO:0000259" key="15">
    <source>
        <dbReference type="PROSITE" id="PS50109"/>
    </source>
</evidence>
<dbReference type="InterPro" id="IPR005467">
    <property type="entry name" value="His_kinase_dom"/>
</dbReference>
<evidence type="ECO:0000256" key="12">
    <source>
        <dbReference type="ARBA" id="ARBA00023012"/>
    </source>
</evidence>
<evidence type="ECO:0000256" key="11">
    <source>
        <dbReference type="ARBA" id="ARBA00022989"/>
    </source>
</evidence>
<evidence type="ECO:0000256" key="8">
    <source>
        <dbReference type="ARBA" id="ARBA00022741"/>
    </source>
</evidence>
<dbReference type="EMBL" id="SLYC01000005">
    <property type="protein sequence ID" value="TCQ05202.1"/>
    <property type="molecule type" value="Genomic_DNA"/>
</dbReference>
<keyword evidence="18" id="KW-1185">Reference proteome</keyword>
<feature type="domain" description="PAS" evidence="16">
    <location>
        <begin position="220"/>
        <end position="271"/>
    </location>
</feature>
<evidence type="ECO:0000256" key="3">
    <source>
        <dbReference type="ARBA" id="ARBA00012438"/>
    </source>
</evidence>
<dbReference type="FunFam" id="3.30.450.20:FF:000018">
    <property type="entry name" value="Sensor histidine kinase DcuS"/>
    <property type="match status" value="1"/>
</dbReference>
<comment type="caution">
    <text evidence="17">The sequence shown here is derived from an EMBL/GenBank/DDBJ whole genome shotgun (WGS) entry which is preliminary data.</text>
</comment>
<keyword evidence="10" id="KW-0067">ATP-binding</keyword>
<feature type="transmembrane region" description="Helical" evidence="14">
    <location>
        <begin position="173"/>
        <end position="195"/>
    </location>
</feature>
<dbReference type="PRINTS" id="PR00344">
    <property type="entry name" value="BCTRLSENSOR"/>
</dbReference>
<organism evidence="17 18">
    <name type="scientific">Serpentinicella alkaliphila</name>
    <dbReference type="NCBI Taxonomy" id="1734049"/>
    <lineage>
        <taxon>Bacteria</taxon>
        <taxon>Bacillati</taxon>
        <taxon>Bacillota</taxon>
        <taxon>Clostridia</taxon>
        <taxon>Peptostreptococcales</taxon>
        <taxon>Natronincolaceae</taxon>
        <taxon>Serpentinicella</taxon>
    </lineage>
</organism>
<dbReference type="GO" id="GO:0005524">
    <property type="term" value="F:ATP binding"/>
    <property type="evidence" value="ECO:0007669"/>
    <property type="project" value="UniProtKB-KW"/>
</dbReference>
<reference evidence="17 18" key="1">
    <citation type="submission" date="2019-03" db="EMBL/GenBank/DDBJ databases">
        <title>Genomic Encyclopedia of Type Strains, Phase IV (KMG-IV): sequencing the most valuable type-strain genomes for metagenomic binning, comparative biology and taxonomic classification.</title>
        <authorList>
            <person name="Goeker M."/>
        </authorList>
    </citation>
    <scope>NUCLEOTIDE SEQUENCE [LARGE SCALE GENOMIC DNA]</scope>
    <source>
        <strain evidence="17 18">DSM 100013</strain>
    </source>
</reference>
<evidence type="ECO:0000259" key="16">
    <source>
        <dbReference type="PROSITE" id="PS50112"/>
    </source>
</evidence>
<dbReference type="CDD" id="cd00130">
    <property type="entry name" value="PAS"/>
    <property type="match status" value="1"/>
</dbReference>
<keyword evidence="12" id="KW-0902">Two-component regulatory system</keyword>
<dbReference type="Gene3D" id="3.30.450.20">
    <property type="entry name" value="PAS domain"/>
    <property type="match status" value="2"/>
</dbReference>
<dbReference type="AlphaFoldDB" id="A0A4R2TR57"/>
<feature type="domain" description="Histidine kinase" evidence="15">
    <location>
        <begin position="336"/>
        <end position="530"/>
    </location>
</feature>
<dbReference type="InterPro" id="IPR004358">
    <property type="entry name" value="Sig_transdc_His_kin-like_C"/>
</dbReference>
<evidence type="ECO:0000256" key="5">
    <source>
        <dbReference type="ARBA" id="ARBA00022553"/>
    </source>
</evidence>
<dbReference type="InterPro" id="IPR029151">
    <property type="entry name" value="Sensor-like_sf"/>
</dbReference>
<keyword evidence="6" id="KW-0808">Transferase</keyword>
<dbReference type="Pfam" id="PF17203">
    <property type="entry name" value="sCache_3_2"/>
    <property type="match status" value="1"/>
</dbReference>
<dbReference type="PROSITE" id="PS50109">
    <property type="entry name" value="HIS_KIN"/>
    <property type="match status" value="1"/>
</dbReference>
<name>A0A4R2TR57_9FIRM</name>
<dbReference type="SUPFAM" id="SSF103190">
    <property type="entry name" value="Sensory domain-like"/>
    <property type="match status" value="1"/>
</dbReference>
<dbReference type="PANTHER" id="PTHR43547:SF10">
    <property type="entry name" value="SENSOR HISTIDINE KINASE DCUS"/>
    <property type="match status" value="1"/>
</dbReference>
<dbReference type="GO" id="GO:0000155">
    <property type="term" value="F:phosphorelay sensor kinase activity"/>
    <property type="evidence" value="ECO:0007669"/>
    <property type="project" value="InterPro"/>
</dbReference>
<evidence type="ECO:0000256" key="4">
    <source>
        <dbReference type="ARBA" id="ARBA00022475"/>
    </source>
</evidence>
<dbReference type="PROSITE" id="PS50112">
    <property type="entry name" value="PAS"/>
    <property type="match status" value="1"/>
</dbReference>
<dbReference type="InterPro" id="IPR000014">
    <property type="entry name" value="PAS"/>
</dbReference>
<evidence type="ECO:0000256" key="2">
    <source>
        <dbReference type="ARBA" id="ARBA00004651"/>
    </source>
</evidence>
<dbReference type="InterPro" id="IPR003594">
    <property type="entry name" value="HATPase_dom"/>
</dbReference>
<dbReference type="InterPro" id="IPR033463">
    <property type="entry name" value="sCache_3"/>
</dbReference>
<comment type="subcellular location">
    <subcellularLocation>
        <location evidence="2">Cell membrane</location>
        <topology evidence="2">Multi-pass membrane protein</topology>
    </subcellularLocation>
</comment>
<dbReference type="GO" id="GO:0006355">
    <property type="term" value="P:regulation of DNA-templated transcription"/>
    <property type="evidence" value="ECO:0007669"/>
    <property type="project" value="InterPro"/>
</dbReference>
<keyword evidence="9 17" id="KW-0418">Kinase</keyword>
<protein>
    <recommendedName>
        <fullName evidence="3">histidine kinase</fullName>
        <ecNumber evidence="3">2.7.13.3</ecNumber>
    </recommendedName>
</protein>
<proteinExistence type="predicted"/>
<dbReference type="RefSeq" id="WP_132847673.1">
    <property type="nucleotide sequence ID" value="NZ_CP058648.1"/>
</dbReference>
<keyword evidence="8" id="KW-0547">Nucleotide-binding</keyword>
<dbReference type="Gene3D" id="1.10.287.130">
    <property type="match status" value="1"/>
</dbReference>
<evidence type="ECO:0000256" key="13">
    <source>
        <dbReference type="ARBA" id="ARBA00023136"/>
    </source>
</evidence>
<evidence type="ECO:0000313" key="17">
    <source>
        <dbReference type="EMBL" id="TCQ05202.1"/>
    </source>
</evidence>
<keyword evidence="4" id="KW-1003">Cell membrane</keyword>
<evidence type="ECO:0000256" key="7">
    <source>
        <dbReference type="ARBA" id="ARBA00022692"/>
    </source>
</evidence>
<evidence type="ECO:0000256" key="14">
    <source>
        <dbReference type="SAM" id="Phobius"/>
    </source>
</evidence>
<evidence type="ECO:0000313" key="18">
    <source>
        <dbReference type="Proteomes" id="UP000295504"/>
    </source>
</evidence>
<keyword evidence="5" id="KW-0597">Phosphoprotein</keyword>
<evidence type="ECO:0000256" key="1">
    <source>
        <dbReference type="ARBA" id="ARBA00000085"/>
    </source>
</evidence>
<feature type="transmembrane region" description="Helical" evidence="14">
    <location>
        <begin position="12"/>
        <end position="30"/>
    </location>
</feature>
<dbReference type="InterPro" id="IPR036890">
    <property type="entry name" value="HATPase_C_sf"/>
</dbReference>
<evidence type="ECO:0000256" key="6">
    <source>
        <dbReference type="ARBA" id="ARBA00022679"/>
    </source>
</evidence>
<dbReference type="GO" id="GO:0005886">
    <property type="term" value="C:plasma membrane"/>
    <property type="evidence" value="ECO:0007669"/>
    <property type="project" value="UniProtKB-SubCell"/>
</dbReference>
<evidence type="ECO:0000256" key="9">
    <source>
        <dbReference type="ARBA" id="ARBA00022777"/>
    </source>
</evidence>
<dbReference type="Gene3D" id="3.30.565.10">
    <property type="entry name" value="Histidine kinase-like ATPase, C-terminal domain"/>
    <property type="match status" value="1"/>
</dbReference>